<dbReference type="EC" id="4.3.1.17" evidence="4"/>
<dbReference type="Pfam" id="PF03313">
    <property type="entry name" value="SDH_alpha"/>
    <property type="match status" value="1"/>
</dbReference>
<keyword evidence="6" id="KW-0312">Gluconeogenesis</keyword>
<evidence type="ECO:0000256" key="2">
    <source>
        <dbReference type="ARBA" id="ARBA00004742"/>
    </source>
</evidence>
<keyword evidence="10" id="KW-0411">Iron-sulfur</keyword>
<dbReference type="Pfam" id="PF03315">
    <property type="entry name" value="SDH_beta"/>
    <property type="match status" value="1"/>
</dbReference>
<comment type="catalytic activity">
    <reaction evidence="13">
        <text>L-serine = pyruvate + NH4(+)</text>
        <dbReference type="Rhea" id="RHEA:19169"/>
        <dbReference type="ChEBI" id="CHEBI:15361"/>
        <dbReference type="ChEBI" id="CHEBI:28938"/>
        <dbReference type="ChEBI" id="CHEBI:33384"/>
        <dbReference type="EC" id="4.3.1.17"/>
    </reaction>
</comment>
<proteinExistence type="inferred from homology"/>
<dbReference type="GO" id="GO:0006094">
    <property type="term" value="P:gluconeogenesis"/>
    <property type="evidence" value="ECO:0007669"/>
    <property type="project" value="UniProtKB-KW"/>
</dbReference>
<dbReference type="FunFam" id="3.30.1330.90:FF:000001">
    <property type="entry name" value="L-serine ammonia-lyase 1"/>
    <property type="match status" value="1"/>
</dbReference>
<keyword evidence="7" id="KW-0004">4Fe-4S</keyword>
<dbReference type="EMBL" id="FNPZ01000004">
    <property type="protein sequence ID" value="SDZ40386.1"/>
    <property type="molecule type" value="Genomic_DNA"/>
</dbReference>
<evidence type="ECO:0000256" key="6">
    <source>
        <dbReference type="ARBA" id="ARBA00022432"/>
    </source>
</evidence>
<dbReference type="Gene3D" id="3.30.1330.90">
    <property type="entry name" value="D-3-phosphoglycerate dehydrogenase, domain 3"/>
    <property type="match status" value="1"/>
</dbReference>
<evidence type="ECO:0000256" key="9">
    <source>
        <dbReference type="ARBA" id="ARBA00023004"/>
    </source>
</evidence>
<evidence type="ECO:0000256" key="12">
    <source>
        <dbReference type="ARBA" id="ARBA00041766"/>
    </source>
</evidence>
<evidence type="ECO:0000256" key="7">
    <source>
        <dbReference type="ARBA" id="ARBA00022485"/>
    </source>
</evidence>
<dbReference type="SUPFAM" id="SSF143548">
    <property type="entry name" value="Serine metabolism enzymes domain"/>
    <property type="match status" value="1"/>
</dbReference>
<dbReference type="STRING" id="381665.SAMN05216554_3605"/>
<dbReference type="Proteomes" id="UP000198891">
    <property type="component" value="Unassembled WGS sequence"/>
</dbReference>
<dbReference type="PANTHER" id="PTHR30182:SF1">
    <property type="entry name" value="L-SERINE DEHYDRATASE 1"/>
    <property type="match status" value="1"/>
</dbReference>
<dbReference type="InterPro" id="IPR051318">
    <property type="entry name" value="Fe-S_L-Ser"/>
</dbReference>
<dbReference type="GO" id="GO:0046872">
    <property type="term" value="F:metal ion binding"/>
    <property type="evidence" value="ECO:0007669"/>
    <property type="project" value="UniProtKB-KW"/>
</dbReference>
<organism evidence="16 17">
    <name type="scientific">Herbiconiux ginsengi</name>
    <dbReference type="NCBI Taxonomy" id="381665"/>
    <lineage>
        <taxon>Bacteria</taxon>
        <taxon>Bacillati</taxon>
        <taxon>Actinomycetota</taxon>
        <taxon>Actinomycetes</taxon>
        <taxon>Micrococcales</taxon>
        <taxon>Microbacteriaceae</taxon>
        <taxon>Herbiconiux</taxon>
    </lineage>
</organism>
<evidence type="ECO:0000313" key="16">
    <source>
        <dbReference type="EMBL" id="SDZ40386.1"/>
    </source>
</evidence>
<dbReference type="GO" id="GO:0003941">
    <property type="term" value="F:L-serine ammonia-lyase activity"/>
    <property type="evidence" value="ECO:0007669"/>
    <property type="project" value="UniProtKB-EC"/>
</dbReference>
<dbReference type="GO" id="GO:0051539">
    <property type="term" value="F:4 iron, 4 sulfur cluster binding"/>
    <property type="evidence" value="ECO:0007669"/>
    <property type="project" value="UniProtKB-KW"/>
</dbReference>
<comment type="pathway">
    <text evidence="2">Carbohydrate biosynthesis; gluconeogenesis.</text>
</comment>
<evidence type="ECO:0000256" key="5">
    <source>
        <dbReference type="ARBA" id="ARBA00018995"/>
    </source>
</evidence>
<dbReference type="RefSeq" id="WP_092556387.1">
    <property type="nucleotide sequence ID" value="NZ_FNPZ01000004.1"/>
</dbReference>
<comment type="cofactor">
    <cofactor evidence="1">
        <name>[4Fe-4S] cluster</name>
        <dbReference type="ChEBI" id="CHEBI:49883"/>
    </cofactor>
</comment>
<comment type="similarity">
    <text evidence="3">Belongs to the iron-sulfur dependent L-serine dehydratase family.</text>
</comment>
<protein>
    <recommendedName>
        <fullName evidence="5">L-serine dehydratase</fullName>
        <ecNumber evidence="4">4.3.1.17</ecNumber>
    </recommendedName>
    <alternativeName>
        <fullName evidence="12">L-serine deaminase</fullName>
    </alternativeName>
</protein>
<accession>A0A1H3SQV4</accession>
<evidence type="ECO:0000259" key="15">
    <source>
        <dbReference type="Pfam" id="PF03315"/>
    </source>
</evidence>
<evidence type="ECO:0000313" key="17">
    <source>
        <dbReference type="Proteomes" id="UP000198891"/>
    </source>
</evidence>
<keyword evidence="9" id="KW-0408">Iron</keyword>
<evidence type="ECO:0000259" key="14">
    <source>
        <dbReference type="Pfam" id="PF03313"/>
    </source>
</evidence>
<keyword evidence="8" id="KW-0479">Metal-binding</keyword>
<dbReference type="AlphaFoldDB" id="A0A1H3SQV4"/>
<name>A0A1H3SQV4_9MICO</name>
<keyword evidence="17" id="KW-1185">Reference proteome</keyword>
<gene>
    <name evidence="16" type="ORF">SAMN05216554_3605</name>
</gene>
<evidence type="ECO:0000256" key="4">
    <source>
        <dbReference type="ARBA" id="ARBA00012093"/>
    </source>
</evidence>
<dbReference type="InterPro" id="IPR029009">
    <property type="entry name" value="ASB_dom_sf"/>
</dbReference>
<dbReference type="InterPro" id="IPR005130">
    <property type="entry name" value="Ser_deHydtase-like_asu"/>
</dbReference>
<dbReference type="NCBIfam" id="TIGR00720">
    <property type="entry name" value="sda_mono"/>
    <property type="match status" value="1"/>
</dbReference>
<sequence>MTLSIFDLFSVGIGPSSSHTVGPMRAAAYFASSLAADGVVERVSAVRIDLYGSLAATGPGHGTPTAVLLGLEGLQPESVTPAQVDERRASIAATGTTLLAGRRPLALTENDVVMHPLTVLPRHTNAVRLTAFASGGAVLAEETYYSVGGGFVEREDGAAAAGAGGGAGAGAGARASGVVAGATDGAAQPAVPYPFRTAAELLQHCRESGLGLGGVMLANEVALAGAGDDAAESVRARLLAIRDVMDECVATSLVRTGVLPGGLAVRRRAPEWRERLRVEDPTGAPEFWQEWVNLIALAVNEENASGGRVVTAPTNGAAGIVPAVLHYARTYLPHHPAVGADAPVPVLSDDDVCVRFLLAAAAVGVLYKEQASISGAEVGCQGEVGSASSMAAAGLAEVMGGTPEQVENAAEIAMEHNLGLTCDPIGGLVQIPCIERNAIAASKAINAAKMALWGDGSHHVSLDQVIATMRETGRDMSDKYKETALGGLAVNVVEC</sequence>
<evidence type="ECO:0000256" key="8">
    <source>
        <dbReference type="ARBA" id="ARBA00022723"/>
    </source>
</evidence>
<dbReference type="OrthoDB" id="9805537at2"/>
<evidence type="ECO:0000256" key="13">
    <source>
        <dbReference type="ARBA" id="ARBA00049406"/>
    </source>
</evidence>
<dbReference type="InterPro" id="IPR004644">
    <property type="entry name" value="Fe-S_L-Ser_mono"/>
</dbReference>
<reference evidence="16 17" key="1">
    <citation type="submission" date="2016-10" db="EMBL/GenBank/DDBJ databases">
        <authorList>
            <person name="de Groot N.N."/>
        </authorList>
    </citation>
    <scope>NUCLEOTIDE SEQUENCE [LARGE SCALE GENOMIC DNA]</scope>
    <source>
        <strain evidence="16 17">CGMCC 4.3491</strain>
    </source>
</reference>
<feature type="domain" description="Serine dehydratase-like alpha subunit" evidence="14">
    <location>
        <begin position="211"/>
        <end position="489"/>
    </location>
</feature>
<evidence type="ECO:0000256" key="3">
    <source>
        <dbReference type="ARBA" id="ARBA00008636"/>
    </source>
</evidence>
<dbReference type="InterPro" id="IPR005131">
    <property type="entry name" value="Ser_deHydtase_bsu"/>
</dbReference>
<keyword evidence="11" id="KW-0456">Lyase</keyword>
<dbReference type="PANTHER" id="PTHR30182">
    <property type="entry name" value="L-SERINE DEHYDRATASE"/>
    <property type="match status" value="1"/>
</dbReference>
<feature type="domain" description="Serine dehydratase beta chain" evidence="15">
    <location>
        <begin position="4"/>
        <end position="156"/>
    </location>
</feature>
<evidence type="ECO:0000256" key="10">
    <source>
        <dbReference type="ARBA" id="ARBA00023014"/>
    </source>
</evidence>
<evidence type="ECO:0000256" key="11">
    <source>
        <dbReference type="ARBA" id="ARBA00023239"/>
    </source>
</evidence>
<evidence type="ECO:0000256" key="1">
    <source>
        <dbReference type="ARBA" id="ARBA00001966"/>
    </source>
</evidence>